<dbReference type="GeneID" id="20666658"/>
<reference evidence="2 3" key="1">
    <citation type="journal article" date="2012" name="New Phytol.">
        <title>Insight into trade-off between wood decay and parasitism from the genome of a fungal forest pathogen.</title>
        <authorList>
            <person name="Olson A."/>
            <person name="Aerts A."/>
            <person name="Asiegbu F."/>
            <person name="Belbahri L."/>
            <person name="Bouzid O."/>
            <person name="Broberg A."/>
            <person name="Canback B."/>
            <person name="Coutinho P.M."/>
            <person name="Cullen D."/>
            <person name="Dalman K."/>
            <person name="Deflorio G."/>
            <person name="van Diepen L.T."/>
            <person name="Dunand C."/>
            <person name="Duplessis S."/>
            <person name="Durling M."/>
            <person name="Gonthier P."/>
            <person name="Grimwood J."/>
            <person name="Fossdal C.G."/>
            <person name="Hansson D."/>
            <person name="Henrissat B."/>
            <person name="Hietala A."/>
            <person name="Himmelstrand K."/>
            <person name="Hoffmeister D."/>
            <person name="Hogberg N."/>
            <person name="James T.Y."/>
            <person name="Karlsson M."/>
            <person name="Kohler A."/>
            <person name="Kues U."/>
            <person name="Lee Y.H."/>
            <person name="Lin Y.C."/>
            <person name="Lind M."/>
            <person name="Lindquist E."/>
            <person name="Lombard V."/>
            <person name="Lucas S."/>
            <person name="Lunden K."/>
            <person name="Morin E."/>
            <person name="Murat C."/>
            <person name="Park J."/>
            <person name="Raffaello T."/>
            <person name="Rouze P."/>
            <person name="Salamov A."/>
            <person name="Schmutz J."/>
            <person name="Solheim H."/>
            <person name="Stahlberg J."/>
            <person name="Velez H."/>
            <person name="de Vries R.P."/>
            <person name="Wiebenga A."/>
            <person name="Woodward S."/>
            <person name="Yakovlev I."/>
            <person name="Garbelotto M."/>
            <person name="Martin F."/>
            <person name="Grigoriev I.V."/>
            <person name="Stenlid J."/>
        </authorList>
    </citation>
    <scope>NUCLEOTIDE SEQUENCE [LARGE SCALE GENOMIC DNA]</scope>
    <source>
        <strain evidence="2 3">TC 32-1</strain>
    </source>
</reference>
<proteinExistence type="predicted"/>
<feature type="region of interest" description="Disordered" evidence="1">
    <location>
        <begin position="228"/>
        <end position="250"/>
    </location>
</feature>
<protein>
    <submittedName>
        <fullName evidence="2">Uncharacterized protein</fullName>
    </submittedName>
</protein>
<accession>W4KAM5</accession>
<dbReference type="KEGG" id="hir:HETIRDRAFT_119521"/>
<dbReference type="InParanoid" id="W4KAM5"/>
<dbReference type="HOGENOM" id="CLU_097242_0_0_1"/>
<feature type="compositionally biased region" description="Polar residues" evidence="1">
    <location>
        <begin position="241"/>
        <end position="250"/>
    </location>
</feature>
<dbReference type="eggNOG" id="ENOG502R1MW">
    <property type="taxonomic scope" value="Eukaryota"/>
</dbReference>
<sequence length="250" mass="29159">MPNIGVNTVSSKLQLPVPFVPTHQRLTSQDYFRVFQYTPFDDLPQQLIPLRSHLMRAPLMHCGWTMDRLWKYAEDNGFVHSTATEVFSEEELDGEEPPPISESFVIDEGQCMYNALEDLAAKHDMEDILDFIRIERIVRDGKGGFISLYTNYTRKRAPPAEVIERLRIALGEEEGPKWYLDSFRWHWEPKPVLSFGGKSSGRWRQIDLHFWYVTLGKLRLAPQLSDKCYSPSSRSKDRPNHNNIQMRTSR</sequence>
<dbReference type="EMBL" id="KI925457">
    <property type="protein sequence ID" value="ETW82774.1"/>
    <property type="molecule type" value="Genomic_DNA"/>
</dbReference>
<evidence type="ECO:0000256" key="1">
    <source>
        <dbReference type="SAM" id="MobiDB-lite"/>
    </source>
</evidence>
<evidence type="ECO:0000313" key="2">
    <source>
        <dbReference type="EMBL" id="ETW82774.1"/>
    </source>
</evidence>
<name>W4KAM5_HETIT</name>
<gene>
    <name evidence="2" type="ORF">HETIRDRAFT_119521</name>
</gene>
<keyword evidence="3" id="KW-1185">Reference proteome</keyword>
<evidence type="ECO:0000313" key="3">
    <source>
        <dbReference type="Proteomes" id="UP000030671"/>
    </source>
</evidence>
<dbReference type="Proteomes" id="UP000030671">
    <property type="component" value="Unassembled WGS sequence"/>
</dbReference>
<organism evidence="2 3">
    <name type="scientific">Heterobasidion irregulare (strain TC 32-1)</name>
    <dbReference type="NCBI Taxonomy" id="747525"/>
    <lineage>
        <taxon>Eukaryota</taxon>
        <taxon>Fungi</taxon>
        <taxon>Dikarya</taxon>
        <taxon>Basidiomycota</taxon>
        <taxon>Agaricomycotina</taxon>
        <taxon>Agaricomycetes</taxon>
        <taxon>Russulales</taxon>
        <taxon>Bondarzewiaceae</taxon>
        <taxon>Heterobasidion</taxon>
        <taxon>Heterobasidion annosum species complex</taxon>
    </lineage>
</organism>
<dbReference type="AlphaFoldDB" id="W4KAM5"/>
<dbReference type="RefSeq" id="XP_009545099.1">
    <property type="nucleotide sequence ID" value="XM_009546804.1"/>
</dbReference>
<dbReference type="OrthoDB" id="2774467at2759"/>